<dbReference type="GO" id="GO:0016075">
    <property type="term" value="P:rRNA catabolic process"/>
    <property type="evidence" value="ECO:0007669"/>
    <property type="project" value="TreeGrafter"/>
</dbReference>
<keyword evidence="6" id="KW-0698">rRNA processing</keyword>
<dbReference type="InterPro" id="IPR033770">
    <property type="entry name" value="RRP44_S1"/>
</dbReference>
<keyword evidence="12" id="KW-0694">RNA-binding</keyword>
<dbReference type="GO" id="GO:0006364">
    <property type="term" value="P:rRNA processing"/>
    <property type="evidence" value="ECO:0007669"/>
    <property type="project" value="UniProtKB-KW"/>
</dbReference>
<evidence type="ECO:0000256" key="10">
    <source>
        <dbReference type="ARBA" id="ARBA00022835"/>
    </source>
</evidence>
<dbReference type="Pfam" id="PF17215">
    <property type="entry name" value="Rrp44_S1"/>
    <property type="match status" value="1"/>
</dbReference>
<dbReference type="InterPro" id="IPR029060">
    <property type="entry name" value="PIN-like_dom_sf"/>
</dbReference>
<dbReference type="Proteomes" id="UP001168990">
    <property type="component" value="Unassembled WGS sequence"/>
</dbReference>
<dbReference type="GO" id="GO:0071034">
    <property type="term" value="P:CUT catabolic process"/>
    <property type="evidence" value="ECO:0007669"/>
    <property type="project" value="UniProtKB-ARBA"/>
</dbReference>
<evidence type="ECO:0000256" key="5">
    <source>
        <dbReference type="ARBA" id="ARBA00022490"/>
    </source>
</evidence>
<comment type="subcellular location">
    <subcellularLocation>
        <location evidence="2">Cytoplasm</location>
    </subcellularLocation>
    <subcellularLocation>
        <location evidence="3">Nucleus</location>
        <location evidence="3">Nucleolus</location>
    </subcellularLocation>
</comment>
<dbReference type="GO" id="GO:0000176">
    <property type="term" value="C:nuclear exosome (RNase complex)"/>
    <property type="evidence" value="ECO:0007669"/>
    <property type="project" value="TreeGrafter"/>
</dbReference>
<dbReference type="SUPFAM" id="SSF50249">
    <property type="entry name" value="Nucleic acid-binding proteins"/>
    <property type="match status" value="3"/>
</dbReference>
<dbReference type="GO" id="GO:0071031">
    <property type="term" value="P:nuclear mRNA surveillance of mRNA 3'-end processing"/>
    <property type="evidence" value="ECO:0007669"/>
    <property type="project" value="TreeGrafter"/>
</dbReference>
<comment type="cofactor">
    <cofactor evidence="1">
        <name>Mg(2+)</name>
        <dbReference type="ChEBI" id="CHEBI:18420"/>
    </cofactor>
</comment>
<evidence type="ECO:0000256" key="2">
    <source>
        <dbReference type="ARBA" id="ARBA00004496"/>
    </source>
</evidence>
<comment type="similarity">
    <text evidence="4 16">Belongs to the RNR ribonuclease family.</text>
</comment>
<feature type="domain" description="PIN" evidence="17">
    <location>
        <begin position="64"/>
        <end position="181"/>
    </location>
</feature>
<evidence type="ECO:0000256" key="15">
    <source>
        <dbReference type="ARBA" id="ARBA00077930"/>
    </source>
</evidence>
<dbReference type="InterPro" id="IPR033771">
    <property type="entry name" value="Rrp44_CSD1"/>
</dbReference>
<dbReference type="Gene3D" id="2.40.50.140">
    <property type="entry name" value="Nucleic acid-binding proteins"/>
    <property type="match status" value="1"/>
</dbReference>
<proteinExistence type="inferred from homology"/>
<dbReference type="Pfam" id="PF17849">
    <property type="entry name" value="OB_Dis3"/>
    <property type="match status" value="1"/>
</dbReference>
<dbReference type="InterPro" id="IPR001900">
    <property type="entry name" value="RNase_II/R"/>
</dbReference>
<feature type="domain" description="RNB" evidence="18">
    <location>
        <begin position="462"/>
        <end position="794"/>
    </location>
</feature>
<dbReference type="Gene3D" id="2.40.50.700">
    <property type="match status" value="1"/>
</dbReference>
<dbReference type="GO" id="GO:0000177">
    <property type="term" value="C:cytoplasmic exosome (RNase complex)"/>
    <property type="evidence" value="ECO:0007669"/>
    <property type="project" value="TreeGrafter"/>
</dbReference>
<dbReference type="Pfam" id="PF13638">
    <property type="entry name" value="PIN_4"/>
    <property type="match status" value="1"/>
</dbReference>
<evidence type="ECO:0000256" key="8">
    <source>
        <dbReference type="ARBA" id="ARBA00022759"/>
    </source>
</evidence>
<keyword evidence="7" id="KW-0540">Nuclease</keyword>
<evidence type="ECO:0000256" key="9">
    <source>
        <dbReference type="ARBA" id="ARBA00022801"/>
    </source>
</evidence>
<evidence type="ECO:0000259" key="18">
    <source>
        <dbReference type="SMART" id="SM00955"/>
    </source>
</evidence>
<evidence type="ECO:0000256" key="16">
    <source>
        <dbReference type="RuleBase" id="RU003901"/>
    </source>
</evidence>
<dbReference type="GO" id="GO:0000175">
    <property type="term" value="F:3'-5'-RNA exonuclease activity"/>
    <property type="evidence" value="ECO:0007669"/>
    <property type="project" value="UniProtKB-ARBA"/>
</dbReference>
<dbReference type="PANTHER" id="PTHR23355">
    <property type="entry name" value="RIBONUCLEASE"/>
    <property type="match status" value="1"/>
</dbReference>
<dbReference type="PANTHER" id="PTHR23355:SF35">
    <property type="entry name" value="EXOSOME COMPLEX EXONUCLEASE RRP44"/>
    <property type="match status" value="1"/>
</dbReference>
<evidence type="ECO:0000256" key="1">
    <source>
        <dbReference type="ARBA" id="ARBA00001946"/>
    </source>
</evidence>
<evidence type="ECO:0000256" key="4">
    <source>
        <dbReference type="ARBA" id="ARBA00005785"/>
    </source>
</evidence>
<dbReference type="InterPro" id="IPR041505">
    <property type="entry name" value="Dis3_CSD2"/>
</dbReference>
<dbReference type="SMART" id="SM00670">
    <property type="entry name" value="PINc"/>
    <property type="match status" value="1"/>
</dbReference>
<dbReference type="GO" id="GO:0005730">
    <property type="term" value="C:nucleolus"/>
    <property type="evidence" value="ECO:0007669"/>
    <property type="project" value="UniProtKB-SubCell"/>
</dbReference>
<dbReference type="SUPFAM" id="SSF88723">
    <property type="entry name" value="PIN domain-like"/>
    <property type="match status" value="1"/>
</dbReference>
<keyword evidence="10" id="KW-0271">Exosome</keyword>
<dbReference type="GO" id="GO:0003723">
    <property type="term" value="F:RNA binding"/>
    <property type="evidence" value="ECO:0007669"/>
    <property type="project" value="UniProtKB-KW"/>
</dbReference>
<evidence type="ECO:0000259" key="17">
    <source>
        <dbReference type="SMART" id="SM00670"/>
    </source>
</evidence>
<evidence type="ECO:0000256" key="11">
    <source>
        <dbReference type="ARBA" id="ARBA00022839"/>
    </source>
</evidence>
<dbReference type="Pfam" id="PF00773">
    <property type="entry name" value="RNB"/>
    <property type="match status" value="1"/>
</dbReference>
<comment type="caution">
    <text evidence="19">The sequence shown here is derived from an EMBL/GenBank/DDBJ whole genome shotgun (WGS) entry which is preliminary data.</text>
</comment>
<reference evidence="19" key="2">
    <citation type="submission" date="2023-03" db="EMBL/GenBank/DDBJ databases">
        <authorList>
            <person name="Inwood S.N."/>
            <person name="Skelly J.G."/>
            <person name="Guhlin J."/>
            <person name="Harrop T.W.R."/>
            <person name="Goldson S.G."/>
            <person name="Dearden P.K."/>
        </authorList>
    </citation>
    <scope>NUCLEOTIDE SEQUENCE</scope>
    <source>
        <strain evidence="19">Irish</strain>
        <tissue evidence="19">Whole body</tissue>
    </source>
</reference>
<dbReference type="Gene3D" id="2.40.50.690">
    <property type="match status" value="1"/>
</dbReference>
<gene>
    <name evidence="19" type="ORF">PV328_010670</name>
</gene>
<evidence type="ECO:0000256" key="13">
    <source>
        <dbReference type="ARBA" id="ARBA00023242"/>
    </source>
</evidence>
<dbReference type="Pfam" id="PF17216">
    <property type="entry name" value="Rrp44_CSD1"/>
    <property type="match status" value="1"/>
</dbReference>
<dbReference type="PROSITE" id="PS01175">
    <property type="entry name" value="RIBONUCLEASE_II"/>
    <property type="match status" value="1"/>
</dbReference>
<keyword evidence="5" id="KW-0963">Cytoplasm</keyword>
<dbReference type="AlphaFoldDB" id="A0AA39KQF9"/>
<dbReference type="FunFam" id="2.40.50.700:FF:000001">
    <property type="entry name" value="Exosome complex exonuclease exoribonuclease (Rrp44)"/>
    <property type="match status" value="1"/>
</dbReference>
<evidence type="ECO:0000256" key="6">
    <source>
        <dbReference type="ARBA" id="ARBA00022552"/>
    </source>
</evidence>
<dbReference type="FunFam" id="2.40.50.140:FF:000125">
    <property type="entry name" value="exosome complex exonuclease RRP44 isoform X1"/>
    <property type="match status" value="1"/>
</dbReference>
<keyword evidence="11" id="KW-0269">Exonuclease</keyword>
<dbReference type="Gene3D" id="3.40.50.1010">
    <property type="entry name" value="5'-nuclease"/>
    <property type="match status" value="1"/>
</dbReference>
<evidence type="ECO:0000313" key="20">
    <source>
        <dbReference type="Proteomes" id="UP001168990"/>
    </source>
</evidence>
<accession>A0AA39KQF9</accession>
<dbReference type="InterPro" id="IPR022966">
    <property type="entry name" value="RNase_II/R_CS"/>
</dbReference>
<evidence type="ECO:0000313" key="19">
    <source>
        <dbReference type="EMBL" id="KAK0170065.1"/>
    </source>
</evidence>
<dbReference type="FunFam" id="3.40.50.1010:FF:000010">
    <property type="entry name" value="Exosome complex exonuclease DIS3"/>
    <property type="match status" value="1"/>
</dbReference>
<dbReference type="CDD" id="cd09862">
    <property type="entry name" value="PIN_Rrp44-like"/>
    <property type="match status" value="1"/>
</dbReference>
<evidence type="ECO:0000256" key="14">
    <source>
        <dbReference type="ARBA" id="ARBA00077221"/>
    </source>
</evidence>
<evidence type="ECO:0000256" key="12">
    <source>
        <dbReference type="ARBA" id="ARBA00022884"/>
    </source>
</evidence>
<name>A0AA39KQF9_9HYME</name>
<keyword evidence="13" id="KW-0539">Nucleus</keyword>
<keyword evidence="9" id="KW-0378">Hydrolase</keyword>
<dbReference type="InterPro" id="IPR002716">
    <property type="entry name" value="PIN_dom"/>
</dbReference>
<keyword evidence="8" id="KW-0255">Endonuclease</keyword>
<evidence type="ECO:0000256" key="3">
    <source>
        <dbReference type="ARBA" id="ARBA00004604"/>
    </source>
</evidence>
<protein>
    <recommendedName>
        <fullName evidence="14">Protein DIS3 homolog</fullName>
    </recommendedName>
    <alternativeName>
        <fullName evidence="15">Ribosomal RNA-processing protein 44</fullName>
    </alternativeName>
</protein>
<reference evidence="19" key="1">
    <citation type="journal article" date="2023" name="bioRxiv">
        <title>Scaffold-level genome assemblies of two parasitoid biocontrol wasps reveal the parthenogenesis mechanism and an associated novel virus.</title>
        <authorList>
            <person name="Inwood S."/>
            <person name="Skelly J."/>
            <person name="Guhlin J."/>
            <person name="Harrop T."/>
            <person name="Goldson S."/>
            <person name="Dearden P."/>
        </authorList>
    </citation>
    <scope>NUCLEOTIDE SEQUENCE</scope>
    <source>
        <strain evidence="19">Irish</strain>
        <tissue evidence="19">Whole body</tissue>
    </source>
</reference>
<evidence type="ECO:0000256" key="7">
    <source>
        <dbReference type="ARBA" id="ARBA00022722"/>
    </source>
</evidence>
<sequence>MLTTKTFFRKTKSGNVTKIVRDHYLRDDIWCGSAACKICKPRINDIVLDDEDPGAKRSANSEPHYLLLDTNIVLDQIHILEENVLCNVIILQTVLEEVRHRSSNVYKKLKDIISDPNRKFYVFVNEHHHDTFVERVPGEKINDRNDRAIRVATKWYNEHLSVTGNKNIQIYLITDDNDNREKAKTDGIITFSMEEYISSLEHGGFLIDKLCKKNYVMEGGRGEPLFPSHLTPAQLHDGIKNGRLHQGTFVASRENFLEGSVNVEGMDKFILVQGRIGLNRAIDGDIVALELLPEDEWSVPSDIVLEDEDVEDPGDVLDEESDIIVQKPLKQIERTPTGKIVGIIRRKWRQYCGILQPSAVKENVKHIFVPAERKIPKVRIETRQAQLLYKKRIIVAIDSWPRNSRYPQGHFVRALGDIGDKATENEVLLLEHDVPHSRFSDAVLSFLPKLPWTITELDLAQREDLRHIDVCSVDPPGCTDIDDALHCRLLENGNLEVGVHIADVSHFIRPGTALDKEAALRATTVYLVDKRIDMVPELLSSNLCSLRGGEERFAFTCLWEMDQDANVINKRFCKSVIKSRRAMTYEEAQLLIDDNSQQEEVALSLRRLNNLAKKLKQRRLENGALVLASPEIRFQVDNETHDPIEVEAKKLRETNSMVEEFMLLANISVAEKIVDEFPECAMLRRHPEPPQSNFDPLIKAGKHQGFEINTSTGKELAKSLENACKDDNPYFNTMLKILATRCMMQAVYFVSGMVQQNEFFHYGLACPIYTHFTSPIRRYADIIVHRLLAVCIGADATYPDLLDKKKSHALCHNLNYRNRMAQYAGRASVALNTHLFFREKVEDEDAYILFVRKNALQILIPKYGLEGTIYLNKKGQVSPVTFVYNEEDQTQRYKDILFRSFDPVVVQLSLDRSNIQHEKLIFKLVKPEIPEFSVPAANAKRKLVEPMPEEKMEIETITQLSTVKKGKKKKRKH</sequence>
<keyword evidence="20" id="KW-1185">Reference proteome</keyword>
<dbReference type="InterPro" id="IPR050180">
    <property type="entry name" value="RNR_Ribonuclease"/>
</dbReference>
<dbReference type="SMART" id="SM00955">
    <property type="entry name" value="RNB"/>
    <property type="match status" value="1"/>
</dbReference>
<dbReference type="InterPro" id="IPR012340">
    <property type="entry name" value="NA-bd_OB-fold"/>
</dbReference>
<organism evidence="19 20">
    <name type="scientific">Microctonus aethiopoides</name>
    <dbReference type="NCBI Taxonomy" id="144406"/>
    <lineage>
        <taxon>Eukaryota</taxon>
        <taxon>Metazoa</taxon>
        <taxon>Ecdysozoa</taxon>
        <taxon>Arthropoda</taxon>
        <taxon>Hexapoda</taxon>
        <taxon>Insecta</taxon>
        <taxon>Pterygota</taxon>
        <taxon>Neoptera</taxon>
        <taxon>Endopterygota</taxon>
        <taxon>Hymenoptera</taxon>
        <taxon>Apocrita</taxon>
        <taxon>Ichneumonoidea</taxon>
        <taxon>Braconidae</taxon>
        <taxon>Euphorinae</taxon>
        <taxon>Microctonus</taxon>
    </lineage>
</organism>
<dbReference type="GO" id="GO:0004519">
    <property type="term" value="F:endonuclease activity"/>
    <property type="evidence" value="ECO:0007669"/>
    <property type="project" value="UniProtKB-KW"/>
</dbReference>
<dbReference type="EMBL" id="JAQQBS010000004">
    <property type="protein sequence ID" value="KAK0170065.1"/>
    <property type="molecule type" value="Genomic_DNA"/>
</dbReference>